<dbReference type="PANTHER" id="PTHR11552">
    <property type="entry name" value="GLUCOSE-METHANOL-CHOLINE GMC OXIDOREDUCTASE"/>
    <property type="match status" value="1"/>
</dbReference>
<dbReference type="OrthoDB" id="9785276at2"/>
<evidence type="ECO:0000256" key="1">
    <source>
        <dbReference type="ARBA" id="ARBA00001974"/>
    </source>
</evidence>
<dbReference type="PIRSF" id="PIRSF000137">
    <property type="entry name" value="Alcohol_oxidase"/>
    <property type="match status" value="1"/>
</dbReference>
<dbReference type="Gene3D" id="3.30.560.10">
    <property type="entry name" value="Glucose Oxidase, domain 3"/>
    <property type="match status" value="1"/>
</dbReference>
<name>A0A2N4ULL0_9BURK</name>
<dbReference type="InterPro" id="IPR036188">
    <property type="entry name" value="FAD/NAD-bd_sf"/>
</dbReference>
<organism evidence="9 10">
    <name type="scientific">Pollutimonas nitritireducens</name>
    <dbReference type="NCBI Taxonomy" id="2045209"/>
    <lineage>
        <taxon>Bacteria</taxon>
        <taxon>Pseudomonadati</taxon>
        <taxon>Pseudomonadota</taxon>
        <taxon>Betaproteobacteria</taxon>
        <taxon>Burkholderiales</taxon>
        <taxon>Alcaligenaceae</taxon>
        <taxon>Pollutimonas</taxon>
    </lineage>
</organism>
<evidence type="ECO:0000313" key="9">
    <source>
        <dbReference type="EMBL" id="PLC55906.1"/>
    </source>
</evidence>
<dbReference type="InterPro" id="IPR007867">
    <property type="entry name" value="GMC_OxRtase_C"/>
</dbReference>
<keyword evidence="3 6" id="KW-0285">Flavoprotein</keyword>
<comment type="cofactor">
    <cofactor evidence="1 5">
        <name>FAD</name>
        <dbReference type="ChEBI" id="CHEBI:57692"/>
    </cofactor>
</comment>
<dbReference type="Pfam" id="PF05199">
    <property type="entry name" value="GMC_oxred_C"/>
    <property type="match status" value="1"/>
</dbReference>
<feature type="domain" description="Glucose-methanol-choline oxidoreductase N-terminal" evidence="7">
    <location>
        <begin position="93"/>
        <end position="116"/>
    </location>
</feature>
<sequence>MVLVDNYVVNTSTDSFDFIIVGAGSAGCVVASRLSEQPDCRVLLLEAGPPADNFWIRTPAGMAKMFKSERYNWRFHTEPVPTLGNRKLYWPRGKALGGSSAINGMVYCRGNRDDYDLWARLGNSGWSWDEVLPYFKRSENNMRGATPYHGGEGPLVVSDPVVKHPSITDFVEAARRTGIPQIDDFTGVEQEGTGILQANIRNGMRQSAYDAFIAPVRHRPNLVVRTGVHVRRVLFKDKEATGVEVLENGQVLAYQARQEVVMSAGALASPQLLMLSGIGDGEALQRHGIQTVMHTPGVGRNLQDHFTARLQALCTPESSYNADLNGWRKYMQGLRYILTKSGYLALSSSQAAAFVKSGPEIDFADLEISFRPMTFTYKDTGVVEVDNYHAIGASVYRVRPASRGEIQLRSADPLQAPAFIPNYLEAAEDVEAMLSGLRILRSILATDPMASRIVKELVPGPSVTTDEQLIDFMRREGHCAYHPAGSCKMGNDAMAVVDERLRVRGVRRLRVVDASIMPTVTSGNTNAPTIMIGEKGADMIRADTLKTSTFAA</sequence>
<feature type="binding site" evidence="5">
    <location>
        <begin position="103"/>
        <end position="106"/>
    </location>
    <ligand>
        <name>FAD</name>
        <dbReference type="ChEBI" id="CHEBI:57692"/>
    </ligand>
</feature>
<evidence type="ECO:0000256" key="5">
    <source>
        <dbReference type="PIRSR" id="PIRSR000137-2"/>
    </source>
</evidence>
<dbReference type="PROSITE" id="PS00623">
    <property type="entry name" value="GMC_OXRED_1"/>
    <property type="match status" value="1"/>
</dbReference>
<comment type="caution">
    <text evidence="9">The sequence shown here is derived from an EMBL/GenBank/DDBJ whole genome shotgun (WGS) entry which is preliminary data.</text>
</comment>
<dbReference type="GO" id="GO:0016614">
    <property type="term" value="F:oxidoreductase activity, acting on CH-OH group of donors"/>
    <property type="evidence" value="ECO:0007669"/>
    <property type="project" value="InterPro"/>
</dbReference>
<evidence type="ECO:0000256" key="2">
    <source>
        <dbReference type="ARBA" id="ARBA00010790"/>
    </source>
</evidence>
<evidence type="ECO:0000256" key="6">
    <source>
        <dbReference type="RuleBase" id="RU003968"/>
    </source>
</evidence>
<evidence type="ECO:0000259" key="8">
    <source>
        <dbReference type="PROSITE" id="PS00624"/>
    </source>
</evidence>
<dbReference type="GO" id="GO:0050660">
    <property type="term" value="F:flavin adenine dinucleotide binding"/>
    <property type="evidence" value="ECO:0007669"/>
    <property type="project" value="InterPro"/>
</dbReference>
<feature type="binding site" evidence="5">
    <location>
        <position position="230"/>
    </location>
    <ligand>
        <name>FAD</name>
        <dbReference type="ChEBI" id="CHEBI:57692"/>
    </ligand>
</feature>
<keyword evidence="10" id="KW-1185">Reference proteome</keyword>
<evidence type="ECO:0000256" key="4">
    <source>
        <dbReference type="ARBA" id="ARBA00022827"/>
    </source>
</evidence>
<dbReference type="Proteomes" id="UP000234328">
    <property type="component" value="Unassembled WGS sequence"/>
</dbReference>
<dbReference type="Gene3D" id="3.50.50.60">
    <property type="entry name" value="FAD/NAD(P)-binding domain"/>
    <property type="match status" value="1"/>
</dbReference>
<proteinExistence type="inferred from homology"/>
<dbReference type="InterPro" id="IPR012132">
    <property type="entry name" value="GMC_OxRdtase"/>
</dbReference>
<dbReference type="Pfam" id="PF00732">
    <property type="entry name" value="GMC_oxred_N"/>
    <property type="match status" value="1"/>
</dbReference>
<evidence type="ECO:0000259" key="7">
    <source>
        <dbReference type="PROSITE" id="PS00623"/>
    </source>
</evidence>
<comment type="similarity">
    <text evidence="2 6">Belongs to the GMC oxidoreductase family.</text>
</comment>
<dbReference type="PANTHER" id="PTHR11552:SF147">
    <property type="entry name" value="CHOLINE DEHYDROGENASE, MITOCHONDRIAL"/>
    <property type="match status" value="1"/>
</dbReference>
<dbReference type="InterPro" id="IPR000172">
    <property type="entry name" value="GMC_OxRdtase_N"/>
</dbReference>
<dbReference type="SUPFAM" id="SSF51905">
    <property type="entry name" value="FAD/NAD(P)-binding domain"/>
    <property type="match status" value="1"/>
</dbReference>
<dbReference type="PROSITE" id="PS00624">
    <property type="entry name" value="GMC_OXRED_2"/>
    <property type="match status" value="1"/>
</dbReference>
<keyword evidence="4 5" id="KW-0274">FAD</keyword>
<accession>A0A2N4ULL0</accession>
<reference evidence="9 10" key="1">
    <citation type="submission" date="2017-10" db="EMBL/GenBank/DDBJ databases">
        <title>Two draft genome sequences of Pusillimonas sp. strains isolated from a nitrate- and radionuclide-contaminated groundwater in Russia.</title>
        <authorList>
            <person name="Grouzdev D.S."/>
            <person name="Tourova T.P."/>
            <person name="Goeva M.A."/>
            <person name="Babich T.L."/>
            <person name="Sokolova D.S."/>
            <person name="Abdullin R."/>
            <person name="Poltaraus A.B."/>
            <person name="Toshchakov S.V."/>
            <person name="Nazina T.N."/>
        </authorList>
    </citation>
    <scope>NUCLEOTIDE SEQUENCE [LARGE SCALE GENOMIC DNA]</scope>
    <source>
        <strain evidence="9 10">JR1/69-2-13</strain>
    </source>
</reference>
<dbReference type="EMBL" id="PDNV01000001">
    <property type="protein sequence ID" value="PLC55906.1"/>
    <property type="molecule type" value="Genomic_DNA"/>
</dbReference>
<dbReference type="SUPFAM" id="SSF54373">
    <property type="entry name" value="FAD-linked reductases, C-terminal domain"/>
    <property type="match status" value="1"/>
</dbReference>
<evidence type="ECO:0000313" key="10">
    <source>
        <dbReference type="Proteomes" id="UP000234328"/>
    </source>
</evidence>
<feature type="domain" description="Glucose-methanol-choline oxidoreductase N-terminal" evidence="8">
    <location>
        <begin position="265"/>
        <end position="279"/>
    </location>
</feature>
<dbReference type="AlphaFoldDB" id="A0A2N4ULL0"/>
<evidence type="ECO:0000256" key="3">
    <source>
        <dbReference type="ARBA" id="ARBA00022630"/>
    </source>
</evidence>
<protein>
    <submittedName>
        <fullName evidence="9">Choline dehydrogenase</fullName>
    </submittedName>
</protein>
<gene>
    <name evidence="9" type="ORF">CR155_02365</name>
</gene>